<sequence>MLPNTTSKITEDKVATTRDVEEEIVVADKVIAIIRPLKISGPHRTLTRVVKFVMVGASHHITPDLANLHHVEDYNDMDQVQVGNGQGLPIHHTGNSTLSLPSKSLSLTNILHVPSITKCLLSVQRFARDNDVFFEFHPSHFIVKDRASKTPLLSGQSNDGLYSLKLQPSQPRAISKSPSICISSRTSSTCWHLRLVKLKSEVTSIFHQFKLLVENQFHTKIKSIQSDWGGEFRALSPILSQFGISHRVSCPHTHEQQGKVERKHRHIVEAGLSLLAHSSTPSRYWHFAFTLLAPCVFLGYSPKHLGYRCLDRVSGRFYIARHVCFDETIFPFTSDSILGPHPSTLAYLIPWASSLITIPHRPANPVASPPTSNLPNLSSTLRSPVIDQSSSNTNAPSSQPIIPLVVDLTDFSLPHQSTPLLMQHTSQPVEPPQRTHHMRLRHMTPFSYLSTVPSSMLSSPPSTTEANKHKVWRDDMSAEMNALLRNGTWTLVPFNSSMNVLGNKWIFRIKKNTLGNIERYKARLVAKGFHQLEGQDYFETFSPVVKPATIRVVLTVVASRGWQLRQLDKSLYGLKEAPRAWLMRLHQFLIVVGFSPFKTDTSLFVYQAHGVTASLLVYVDDIIVTSSHPSFLESIISTLGDESSIRDLSCLSFFLGVRVRSWVGYPVSIRMSDLGLEVEVGPGSDCV</sequence>
<dbReference type="InterPro" id="IPR013103">
    <property type="entry name" value="RVT_2"/>
</dbReference>
<dbReference type="Proteomes" id="UP000826656">
    <property type="component" value="Unassembled WGS sequence"/>
</dbReference>
<evidence type="ECO:0000313" key="7">
    <source>
        <dbReference type="EMBL" id="KAH0740811.1"/>
    </source>
</evidence>
<dbReference type="Gene3D" id="3.30.420.10">
    <property type="entry name" value="Ribonuclease H-like superfamily/Ribonuclease H"/>
    <property type="match status" value="1"/>
</dbReference>
<name>A0ABQ7U1X1_SOLTU</name>
<organism evidence="7 8">
    <name type="scientific">Solanum tuberosum</name>
    <name type="common">Potato</name>
    <dbReference type="NCBI Taxonomy" id="4113"/>
    <lineage>
        <taxon>Eukaryota</taxon>
        <taxon>Viridiplantae</taxon>
        <taxon>Streptophyta</taxon>
        <taxon>Embryophyta</taxon>
        <taxon>Tracheophyta</taxon>
        <taxon>Spermatophyta</taxon>
        <taxon>Magnoliopsida</taxon>
        <taxon>eudicotyledons</taxon>
        <taxon>Gunneridae</taxon>
        <taxon>Pentapetalae</taxon>
        <taxon>asterids</taxon>
        <taxon>lamiids</taxon>
        <taxon>Solanales</taxon>
        <taxon>Solanaceae</taxon>
        <taxon>Solanoideae</taxon>
        <taxon>Solaneae</taxon>
        <taxon>Solanum</taxon>
    </lineage>
</organism>
<reference evidence="7 8" key="1">
    <citation type="journal article" date="2021" name="bioRxiv">
        <title>Chromosome-scale and haplotype-resolved genome assembly of a tetraploid potato cultivar.</title>
        <authorList>
            <person name="Sun H."/>
            <person name="Jiao W.-B."/>
            <person name="Krause K."/>
            <person name="Campoy J.A."/>
            <person name="Goel M."/>
            <person name="Folz-Donahue K."/>
            <person name="Kukat C."/>
            <person name="Huettel B."/>
            <person name="Schneeberger K."/>
        </authorList>
    </citation>
    <scope>NUCLEOTIDE SEQUENCE [LARGE SCALE GENOMIC DNA]</scope>
    <source>
        <strain evidence="7">SolTubOtavaFocal</strain>
        <tissue evidence="7">Leaves</tissue>
    </source>
</reference>
<gene>
    <name evidence="7" type="ORF">KY290_033854</name>
</gene>
<dbReference type="Pfam" id="PF22936">
    <property type="entry name" value="Pol_BBD"/>
    <property type="match status" value="1"/>
</dbReference>
<evidence type="ECO:0000259" key="6">
    <source>
        <dbReference type="PROSITE" id="PS50994"/>
    </source>
</evidence>
<evidence type="ECO:0000256" key="3">
    <source>
        <dbReference type="ARBA" id="ARBA00022750"/>
    </source>
</evidence>
<accession>A0ABQ7U1X1</accession>
<keyword evidence="8" id="KW-1185">Reference proteome</keyword>
<protein>
    <recommendedName>
        <fullName evidence="6">Integrase catalytic domain-containing protein</fullName>
    </recommendedName>
</protein>
<dbReference type="InterPro" id="IPR039537">
    <property type="entry name" value="Retrotran_Ty1/copia-like"/>
</dbReference>
<dbReference type="InterPro" id="IPR043502">
    <property type="entry name" value="DNA/RNA_pol_sf"/>
</dbReference>
<dbReference type="InterPro" id="IPR001584">
    <property type="entry name" value="Integrase_cat-core"/>
</dbReference>
<dbReference type="PANTHER" id="PTHR42648:SF26">
    <property type="entry name" value="INTEGRASE CATALYTIC DOMAIN-CONTAINING PROTEIN"/>
    <property type="match status" value="1"/>
</dbReference>
<dbReference type="EMBL" id="JAIVGD010000026">
    <property type="protein sequence ID" value="KAH0740811.1"/>
    <property type="molecule type" value="Genomic_DNA"/>
</dbReference>
<dbReference type="SUPFAM" id="SSF56672">
    <property type="entry name" value="DNA/RNA polymerases"/>
    <property type="match status" value="1"/>
</dbReference>
<dbReference type="InterPro" id="IPR012337">
    <property type="entry name" value="RNaseH-like_sf"/>
</dbReference>
<dbReference type="Pfam" id="PF25597">
    <property type="entry name" value="SH3_retrovirus"/>
    <property type="match status" value="1"/>
</dbReference>
<dbReference type="SUPFAM" id="SSF53098">
    <property type="entry name" value="Ribonuclease H-like"/>
    <property type="match status" value="1"/>
</dbReference>
<keyword evidence="3" id="KW-0064">Aspartyl protease</keyword>
<proteinExistence type="predicted"/>
<evidence type="ECO:0000256" key="2">
    <source>
        <dbReference type="ARBA" id="ARBA00022723"/>
    </source>
</evidence>
<comment type="caution">
    <text evidence="7">The sequence shown here is derived from an EMBL/GenBank/DDBJ whole genome shotgun (WGS) entry which is preliminary data.</text>
</comment>
<keyword evidence="4" id="KW-0378">Hydrolase</keyword>
<dbReference type="InterPro" id="IPR057670">
    <property type="entry name" value="SH3_retrovirus"/>
</dbReference>
<feature type="domain" description="Integrase catalytic" evidence="6">
    <location>
        <begin position="147"/>
        <end position="269"/>
    </location>
</feature>
<evidence type="ECO:0000256" key="4">
    <source>
        <dbReference type="ARBA" id="ARBA00022801"/>
    </source>
</evidence>
<feature type="compositionally biased region" description="Low complexity" evidence="5">
    <location>
        <begin position="369"/>
        <end position="384"/>
    </location>
</feature>
<feature type="compositionally biased region" description="Polar residues" evidence="5">
    <location>
        <begin position="386"/>
        <end position="398"/>
    </location>
</feature>
<dbReference type="PROSITE" id="PS50994">
    <property type="entry name" value="INTEGRASE"/>
    <property type="match status" value="1"/>
</dbReference>
<keyword evidence="2" id="KW-0479">Metal-binding</keyword>
<evidence type="ECO:0000256" key="5">
    <source>
        <dbReference type="SAM" id="MobiDB-lite"/>
    </source>
</evidence>
<dbReference type="InterPro" id="IPR036397">
    <property type="entry name" value="RNaseH_sf"/>
</dbReference>
<dbReference type="InterPro" id="IPR054722">
    <property type="entry name" value="PolX-like_BBD"/>
</dbReference>
<keyword evidence="1" id="KW-0645">Protease</keyword>
<evidence type="ECO:0000256" key="1">
    <source>
        <dbReference type="ARBA" id="ARBA00022670"/>
    </source>
</evidence>
<evidence type="ECO:0000313" key="8">
    <source>
        <dbReference type="Proteomes" id="UP000826656"/>
    </source>
</evidence>
<dbReference type="Pfam" id="PF07727">
    <property type="entry name" value="RVT_2"/>
    <property type="match status" value="1"/>
</dbReference>
<feature type="region of interest" description="Disordered" evidence="5">
    <location>
        <begin position="366"/>
        <end position="398"/>
    </location>
</feature>
<dbReference type="PANTHER" id="PTHR42648">
    <property type="entry name" value="TRANSPOSASE, PUTATIVE-RELATED"/>
    <property type="match status" value="1"/>
</dbReference>